<dbReference type="RefSeq" id="XP_026114839.1">
    <property type="nucleotide sequence ID" value="XM_026259054.1"/>
</dbReference>
<dbReference type="PROSITE" id="PS50225">
    <property type="entry name" value="SOCS"/>
    <property type="match status" value="1"/>
</dbReference>
<feature type="domain" description="SOCS box" evidence="9">
    <location>
        <begin position="139"/>
        <end position="188"/>
    </location>
</feature>
<dbReference type="AlphaFoldDB" id="A0A6P6P1V5"/>
<dbReference type="PANTHER" id="PTHR10155">
    <property type="entry name" value="PHOSPHATIDYLINOSITOL 3-KINASE REGULATORY SUBUNIT"/>
    <property type="match status" value="1"/>
</dbReference>
<proteinExistence type="predicted"/>
<evidence type="ECO:0000256" key="4">
    <source>
        <dbReference type="ARBA" id="ARBA00022786"/>
    </source>
</evidence>
<dbReference type="RefSeq" id="XP_026114888.1">
    <property type="nucleotide sequence ID" value="XM_026259103.1"/>
</dbReference>
<dbReference type="GO" id="GO:0009968">
    <property type="term" value="P:negative regulation of signal transduction"/>
    <property type="evidence" value="ECO:0007669"/>
    <property type="project" value="UniProtKB-KW"/>
</dbReference>
<evidence type="ECO:0000259" key="8">
    <source>
        <dbReference type="PROSITE" id="PS50001"/>
    </source>
</evidence>
<organism evidence="10 12">
    <name type="scientific">Carassius auratus</name>
    <name type="common">Goldfish</name>
    <dbReference type="NCBI Taxonomy" id="7957"/>
    <lineage>
        <taxon>Eukaryota</taxon>
        <taxon>Metazoa</taxon>
        <taxon>Chordata</taxon>
        <taxon>Craniata</taxon>
        <taxon>Vertebrata</taxon>
        <taxon>Euteleostomi</taxon>
        <taxon>Actinopterygii</taxon>
        <taxon>Neopterygii</taxon>
        <taxon>Teleostei</taxon>
        <taxon>Ostariophysi</taxon>
        <taxon>Cypriniformes</taxon>
        <taxon>Cyprinidae</taxon>
        <taxon>Cyprininae</taxon>
        <taxon>Carassius</taxon>
    </lineage>
</organism>
<dbReference type="InterPro" id="IPR001496">
    <property type="entry name" value="SOCS_box"/>
</dbReference>
<dbReference type="SMART" id="SM00253">
    <property type="entry name" value="SOCS"/>
    <property type="match status" value="1"/>
</dbReference>
<comment type="pathway">
    <text evidence="1">Protein modification; protein ubiquitination.</text>
</comment>
<dbReference type="Pfam" id="PF07525">
    <property type="entry name" value="SOCS_box"/>
    <property type="match status" value="1"/>
</dbReference>
<evidence type="ECO:0000256" key="6">
    <source>
        <dbReference type="PROSITE-ProRule" id="PRU00191"/>
    </source>
</evidence>
<dbReference type="SMART" id="SM00252">
    <property type="entry name" value="SH2"/>
    <property type="match status" value="1"/>
</dbReference>
<dbReference type="InterPro" id="IPR036860">
    <property type="entry name" value="SH2_dom_sf"/>
</dbReference>
<gene>
    <name evidence="11 12" type="primary">LOC113093186</name>
</gene>
<dbReference type="InterPro" id="IPR036036">
    <property type="entry name" value="SOCS_box-like_dom_sf"/>
</dbReference>
<feature type="compositionally biased region" description="Basic and acidic residues" evidence="7">
    <location>
        <begin position="1"/>
        <end position="11"/>
    </location>
</feature>
<evidence type="ECO:0000313" key="10">
    <source>
        <dbReference type="Proteomes" id="UP000515129"/>
    </source>
</evidence>
<dbReference type="GO" id="GO:0016567">
    <property type="term" value="P:protein ubiquitination"/>
    <property type="evidence" value="ECO:0007669"/>
    <property type="project" value="UniProtKB-UniPathway"/>
</dbReference>
<keyword evidence="3" id="KW-0734">Signal transduction inhibitor</keyword>
<feature type="domain" description="SH2" evidence="8">
    <location>
        <begin position="57"/>
        <end position="132"/>
    </location>
</feature>
<dbReference type="Gene3D" id="3.30.505.10">
    <property type="entry name" value="SH2 domain"/>
    <property type="match status" value="1"/>
</dbReference>
<keyword evidence="4" id="KW-0833">Ubl conjugation pathway</keyword>
<keyword evidence="10" id="KW-1185">Reference proteome</keyword>
<evidence type="ECO:0000256" key="1">
    <source>
        <dbReference type="ARBA" id="ARBA00004906"/>
    </source>
</evidence>
<dbReference type="InterPro" id="IPR000980">
    <property type="entry name" value="SH2"/>
</dbReference>
<dbReference type="GO" id="GO:0005942">
    <property type="term" value="C:phosphatidylinositol 3-kinase complex"/>
    <property type="evidence" value="ECO:0007669"/>
    <property type="project" value="TreeGrafter"/>
</dbReference>
<dbReference type="GO" id="GO:0035556">
    <property type="term" value="P:intracellular signal transduction"/>
    <property type="evidence" value="ECO:0007669"/>
    <property type="project" value="InterPro"/>
</dbReference>
<dbReference type="GeneID" id="113093186"/>
<keyword evidence="5 6" id="KW-0727">SH2 domain</keyword>
<dbReference type="SMART" id="SM00969">
    <property type="entry name" value="SOCS_box"/>
    <property type="match status" value="1"/>
</dbReference>
<dbReference type="InterPro" id="IPR035861">
    <property type="entry name" value="SOCS1_SH2"/>
</dbReference>
<dbReference type="Pfam" id="PF00017">
    <property type="entry name" value="SH2"/>
    <property type="match status" value="1"/>
</dbReference>
<keyword evidence="2" id="KW-0341">Growth regulation</keyword>
<evidence type="ECO:0000259" key="9">
    <source>
        <dbReference type="PROSITE" id="PS50225"/>
    </source>
</evidence>
<dbReference type="PANTHER" id="PTHR10155:SF4">
    <property type="entry name" value="SUPPRESSOR OF CYTOKINE SIGNALING 1"/>
    <property type="match status" value="1"/>
</dbReference>
<reference evidence="11 12" key="1">
    <citation type="submission" date="2025-04" db="UniProtKB">
        <authorList>
            <consortium name="RefSeq"/>
        </authorList>
    </citation>
    <scope>IDENTIFICATION</scope>
    <source>
        <strain evidence="11 12">Wakin</strain>
        <tissue evidence="11 12">Muscle</tissue>
    </source>
</reference>
<feature type="region of interest" description="Disordered" evidence="7">
    <location>
        <begin position="1"/>
        <end position="33"/>
    </location>
</feature>
<evidence type="ECO:0000313" key="12">
    <source>
        <dbReference type="RefSeq" id="XP_026114888.1"/>
    </source>
</evidence>
<name>A0A6P6P1V5_CARAU</name>
<dbReference type="Proteomes" id="UP000515129">
    <property type="component" value="Chromosome 1"/>
</dbReference>
<evidence type="ECO:0000313" key="11">
    <source>
        <dbReference type="RefSeq" id="XP_026114839.1"/>
    </source>
</evidence>
<evidence type="ECO:0000256" key="7">
    <source>
        <dbReference type="SAM" id="MobiDB-lite"/>
    </source>
</evidence>
<dbReference type="GO" id="GO:0046935">
    <property type="term" value="F:1-phosphatidylinositol-3-kinase regulator activity"/>
    <property type="evidence" value="ECO:0007669"/>
    <property type="project" value="TreeGrafter"/>
</dbReference>
<evidence type="ECO:0000256" key="2">
    <source>
        <dbReference type="ARBA" id="ARBA00022604"/>
    </source>
</evidence>
<evidence type="ECO:0000256" key="3">
    <source>
        <dbReference type="ARBA" id="ARBA00022700"/>
    </source>
</evidence>
<evidence type="ECO:0000256" key="5">
    <source>
        <dbReference type="ARBA" id="ARBA00022999"/>
    </source>
</evidence>
<dbReference type="SUPFAM" id="SSF158235">
    <property type="entry name" value="SOCS box-like"/>
    <property type="match status" value="1"/>
</dbReference>
<dbReference type="OrthoDB" id="9937362at2759"/>
<dbReference type="CDD" id="cd10382">
    <property type="entry name" value="SH2_SOCS1"/>
    <property type="match status" value="1"/>
</dbReference>
<dbReference type="UniPathway" id="UPA00143"/>
<accession>A0A6P6P1V5</accession>
<dbReference type="SUPFAM" id="SSF55550">
    <property type="entry name" value="SH2 domain"/>
    <property type="match status" value="1"/>
</dbReference>
<sequence>MVQHNDTDHTVARQGPSKPAECPKPSSVSSTHFHPFRDQKECELITQTVDYLTHSGFYWGPLDVDEAHTRLARLPLGTFLIRDSMQANVFFTLSYRASEGPTSVRLLIKDGSFSLAGSKHTFPCLFGLLRYYIASPKKSLSMPYRGDVPQSLQELARRAVVQSFGKDSIQQLPVSKKLKEFLWLYPFSI</sequence>
<dbReference type="GO" id="GO:0046854">
    <property type="term" value="P:phosphatidylinositol phosphate biosynthetic process"/>
    <property type="evidence" value="ECO:0007669"/>
    <property type="project" value="TreeGrafter"/>
</dbReference>
<dbReference type="PROSITE" id="PS50001">
    <property type="entry name" value="SH2"/>
    <property type="match status" value="1"/>
</dbReference>
<dbReference type="KEGG" id="caua:113093186"/>
<protein>
    <submittedName>
        <fullName evidence="11 12">Suppressor of cytokine signaling 1-like</fullName>
    </submittedName>
</protein>